<dbReference type="InterPro" id="IPR003593">
    <property type="entry name" value="AAA+_ATPase"/>
</dbReference>
<dbReference type="Proteomes" id="UP000199118">
    <property type="component" value="Unassembled WGS sequence"/>
</dbReference>
<evidence type="ECO:0000256" key="4">
    <source>
        <dbReference type="ARBA" id="ARBA00022840"/>
    </source>
</evidence>
<dbReference type="EMBL" id="FNMZ01000001">
    <property type="protein sequence ID" value="SDW16949.1"/>
    <property type="molecule type" value="Genomic_DNA"/>
</dbReference>
<keyword evidence="4 6" id="KW-0067">ATP-binding</keyword>
<name>A0A1H2RE65_9RHOB</name>
<evidence type="ECO:0000256" key="1">
    <source>
        <dbReference type="ARBA" id="ARBA00005417"/>
    </source>
</evidence>
<dbReference type="PANTHER" id="PTHR42788:SF19">
    <property type="entry name" value="ALIPHATIC SULFONATES IMPORT ATP-BINDING PROTEIN SSUB 2"/>
    <property type="match status" value="1"/>
</dbReference>
<sequence length="245" mass="26158">MTGAPPPGLRLNGTLRFGAQVLFRDLSMTVRPGEWTCLLGDSGVGKSTVLRLLAGLETGAALEGEAGATDGAPLEGRIAWMAQSDLLAPWLDLHENLAMGARLRGEPPDRDRAAELLERVGLGPHAHKTPHMLSGGMRQRAALARALIEDRPVALLDEPFAALDLRTRAAMQELAFAELAGRTVLHVTHDPHEAARLGHRILVLTRDGLVEPALPAGLPIRDAAGPEVLEAQARLTRLLLGETRA</sequence>
<dbReference type="InterPro" id="IPR027417">
    <property type="entry name" value="P-loop_NTPase"/>
</dbReference>
<dbReference type="PROSITE" id="PS50893">
    <property type="entry name" value="ABC_TRANSPORTER_2"/>
    <property type="match status" value="1"/>
</dbReference>
<feature type="domain" description="ABC transporter" evidence="5">
    <location>
        <begin position="9"/>
        <end position="231"/>
    </location>
</feature>
<dbReference type="STRING" id="356660.SAMN05444336_101307"/>
<dbReference type="Gene3D" id="3.40.50.300">
    <property type="entry name" value="P-loop containing nucleotide triphosphate hydrolases"/>
    <property type="match status" value="1"/>
</dbReference>
<comment type="similarity">
    <text evidence="1">Belongs to the ABC transporter superfamily.</text>
</comment>
<gene>
    <name evidence="6" type="ORF">SAMN05444336_101307</name>
</gene>
<dbReference type="RefSeq" id="WP_092679371.1">
    <property type="nucleotide sequence ID" value="NZ_FNMZ01000001.1"/>
</dbReference>
<reference evidence="6 7" key="1">
    <citation type="submission" date="2016-10" db="EMBL/GenBank/DDBJ databases">
        <authorList>
            <person name="de Groot N.N."/>
        </authorList>
    </citation>
    <scope>NUCLEOTIDE SEQUENCE [LARGE SCALE GENOMIC DNA]</scope>
    <source>
        <strain evidence="6 7">DSM 17890</strain>
    </source>
</reference>
<dbReference type="OrthoDB" id="9802264at2"/>
<dbReference type="AlphaFoldDB" id="A0A1H2RE65"/>
<accession>A0A1H2RE65</accession>
<protein>
    <submittedName>
        <fullName evidence="6">Putative hydroxymethylpyrimidine transport system ATP-binding protein</fullName>
    </submittedName>
</protein>
<dbReference type="PANTHER" id="PTHR42788">
    <property type="entry name" value="TAURINE IMPORT ATP-BINDING PROTEIN-RELATED"/>
    <property type="match status" value="1"/>
</dbReference>
<keyword evidence="7" id="KW-1185">Reference proteome</keyword>
<keyword evidence="2" id="KW-0813">Transport</keyword>
<dbReference type="Pfam" id="PF00005">
    <property type="entry name" value="ABC_tran"/>
    <property type="match status" value="1"/>
</dbReference>
<proteinExistence type="inferred from homology"/>
<evidence type="ECO:0000256" key="3">
    <source>
        <dbReference type="ARBA" id="ARBA00022741"/>
    </source>
</evidence>
<dbReference type="GO" id="GO:0016887">
    <property type="term" value="F:ATP hydrolysis activity"/>
    <property type="evidence" value="ECO:0007669"/>
    <property type="project" value="InterPro"/>
</dbReference>
<dbReference type="SMART" id="SM00382">
    <property type="entry name" value="AAA"/>
    <property type="match status" value="1"/>
</dbReference>
<dbReference type="InterPro" id="IPR017871">
    <property type="entry name" value="ABC_transporter-like_CS"/>
</dbReference>
<dbReference type="SUPFAM" id="SSF52540">
    <property type="entry name" value="P-loop containing nucleoside triphosphate hydrolases"/>
    <property type="match status" value="1"/>
</dbReference>
<dbReference type="PROSITE" id="PS00211">
    <property type="entry name" value="ABC_TRANSPORTER_1"/>
    <property type="match status" value="1"/>
</dbReference>
<dbReference type="GO" id="GO:0005524">
    <property type="term" value="F:ATP binding"/>
    <property type="evidence" value="ECO:0007669"/>
    <property type="project" value="UniProtKB-KW"/>
</dbReference>
<dbReference type="InterPro" id="IPR050166">
    <property type="entry name" value="ABC_transporter_ATP-bind"/>
</dbReference>
<organism evidence="6 7">
    <name type="scientific">Albimonas donghaensis</name>
    <dbReference type="NCBI Taxonomy" id="356660"/>
    <lineage>
        <taxon>Bacteria</taxon>
        <taxon>Pseudomonadati</taxon>
        <taxon>Pseudomonadota</taxon>
        <taxon>Alphaproteobacteria</taxon>
        <taxon>Rhodobacterales</taxon>
        <taxon>Paracoccaceae</taxon>
        <taxon>Albimonas</taxon>
    </lineage>
</organism>
<dbReference type="InterPro" id="IPR003439">
    <property type="entry name" value="ABC_transporter-like_ATP-bd"/>
</dbReference>
<keyword evidence="3" id="KW-0547">Nucleotide-binding</keyword>
<evidence type="ECO:0000313" key="6">
    <source>
        <dbReference type="EMBL" id="SDW16949.1"/>
    </source>
</evidence>
<evidence type="ECO:0000313" key="7">
    <source>
        <dbReference type="Proteomes" id="UP000199118"/>
    </source>
</evidence>
<evidence type="ECO:0000256" key="2">
    <source>
        <dbReference type="ARBA" id="ARBA00022448"/>
    </source>
</evidence>
<evidence type="ECO:0000259" key="5">
    <source>
        <dbReference type="PROSITE" id="PS50893"/>
    </source>
</evidence>